<feature type="compositionally biased region" description="Basic and acidic residues" evidence="1">
    <location>
        <begin position="308"/>
        <end position="329"/>
    </location>
</feature>
<dbReference type="InterPro" id="IPR053164">
    <property type="entry name" value="IS1016-like_transposase"/>
</dbReference>
<accession>A0A9P0AEX6</accession>
<dbReference type="PANTHER" id="PTHR47163">
    <property type="entry name" value="DDE_TNP_IS1595 DOMAIN-CONTAINING PROTEIN"/>
    <property type="match status" value="1"/>
</dbReference>
<keyword evidence="3" id="KW-1185">Reference proteome</keyword>
<gene>
    <name evidence="2" type="ORF">BEMITA_LOCUS10302</name>
</gene>
<organism evidence="2 3">
    <name type="scientific">Bemisia tabaci</name>
    <name type="common">Sweetpotato whitefly</name>
    <name type="synonym">Aleurodes tabaci</name>
    <dbReference type="NCBI Taxonomy" id="7038"/>
    <lineage>
        <taxon>Eukaryota</taxon>
        <taxon>Metazoa</taxon>
        <taxon>Ecdysozoa</taxon>
        <taxon>Arthropoda</taxon>
        <taxon>Hexapoda</taxon>
        <taxon>Insecta</taxon>
        <taxon>Pterygota</taxon>
        <taxon>Neoptera</taxon>
        <taxon>Paraneoptera</taxon>
        <taxon>Hemiptera</taxon>
        <taxon>Sternorrhyncha</taxon>
        <taxon>Aleyrodoidea</taxon>
        <taxon>Aleyrodidae</taxon>
        <taxon>Aleyrodinae</taxon>
        <taxon>Bemisia</taxon>
    </lineage>
</organism>
<reference evidence="2" key="1">
    <citation type="submission" date="2021-12" db="EMBL/GenBank/DDBJ databases">
        <authorList>
            <person name="King R."/>
        </authorList>
    </citation>
    <scope>NUCLEOTIDE SEQUENCE</scope>
</reference>
<sequence length="329" mass="37685">MTPEEEEAFGGAYKSYTIVSPGVASPYEVFEVDEVKISDIVNQQRTMPVKISAFFSTVFYHDSDTSECTLAKEAWAILTEIPTLMAWKVLMFTEENKVREVPLEWINEDQRTCVWTTVRTESKISKYKEEGRAPSDKWRSFKIRLLAKGKIFETPVSDETGGNAFPLSPETETESEVLQRTGIFTDFLFVFTVSTIMDGDAFGYTHFTVNHTYSFVDPETGAHTQHIERAWREVRARIPRYGRRDAHFVGYLAEFMFKRSFPDHTVRKAVIMPAKPMKIHADDIRAVASLTTDAFIKYMKESSAVEGEAQRKHDKAMLQESGRQIKELP</sequence>
<dbReference type="Proteomes" id="UP001152759">
    <property type="component" value="Chromosome 6"/>
</dbReference>
<proteinExistence type="predicted"/>
<evidence type="ECO:0000313" key="2">
    <source>
        <dbReference type="EMBL" id="CAH0391707.1"/>
    </source>
</evidence>
<protein>
    <submittedName>
        <fullName evidence="2">Uncharacterized protein</fullName>
    </submittedName>
</protein>
<feature type="region of interest" description="Disordered" evidence="1">
    <location>
        <begin position="305"/>
        <end position="329"/>
    </location>
</feature>
<dbReference type="EMBL" id="OU963867">
    <property type="protein sequence ID" value="CAH0391707.1"/>
    <property type="molecule type" value="Genomic_DNA"/>
</dbReference>
<evidence type="ECO:0000256" key="1">
    <source>
        <dbReference type="SAM" id="MobiDB-lite"/>
    </source>
</evidence>
<evidence type="ECO:0000313" key="3">
    <source>
        <dbReference type="Proteomes" id="UP001152759"/>
    </source>
</evidence>
<dbReference type="AlphaFoldDB" id="A0A9P0AEX6"/>
<name>A0A9P0AEX6_BEMTA</name>
<dbReference type="PANTHER" id="PTHR47163:SF2">
    <property type="entry name" value="SI:DKEY-17M8.2"/>
    <property type="match status" value="1"/>
</dbReference>